<dbReference type="GO" id="GO:0003677">
    <property type="term" value="F:DNA binding"/>
    <property type="evidence" value="ECO:0007669"/>
    <property type="project" value="UniProtKB-UniRule"/>
</dbReference>
<dbReference type="Pfam" id="PF14659">
    <property type="entry name" value="Phage_int_SAM_3"/>
    <property type="match status" value="1"/>
</dbReference>
<evidence type="ECO:0000259" key="6">
    <source>
        <dbReference type="PROSITE" id="PS51898"/>
    </source>
</evidence>
<dbReference type="InterPro" id="IPR050090">
    <property type="entry name" value="Tyrosine_recombinase_XerCD"/>
</dbReference>
<evidence type="ECO:0000256" key="3">
    <source>
        <dbReference type="ARBA" id="ARBA00023125"/>
    </source>
</evidence>
<evidence type="ECO:0000313" key="8">
    <source>
        <dbReference type="EMBL" id="ACL67027.1"/>
    </source>
</evidence>
<dbReference type="PANTHER" id="PTHR30349">
    <property type="entry name" value="PHAGE INTEGRASE-RELATED"/>
    <property type="match status" value="1"/>
</dbReference>
<comment type="similarity">
    <text evidence="1">Belongs to the 'phage' integrase family.</text>
</comment>
<evidence type="ECO:0000256" key="1">
    <source>
        <dbReference type="ARBA" id="ARBA00008857"/>
    </source>
</evidence>
<dbReference type="HOGENOM" id="CLU_027562_17_7_7"/>
<dbReference type="PROSITE" id="PS51900">
    <property type="entry name" value="CB"/>
    <property type="match status" value="1"/>
</dbReference>
<gene>
    <name evidence="8" type="ordered locus">A2cp1_3701</name>
</gene>
<dbReference type="InterPro" id="IPR004107">
    <property type="entry name" value="Integrase_SAM-like_N"/>
</dbReference>
<dbReference type="GO" id="GO:0015074">
    <property type="term" value="P:DNA integration"/>
    <property type="evidence" value="ECO:0007669"/>
    <property type="project" value="UniProtKB-KW"/>
</dbReference>
<dbReference type="Gene3D" id="1.10.443.10">
    <property type="entry name" value="Intergrase catalytic core"/>
    <property type="match status" value="1"/>
</dbReference>
<organism evidence="8 9">
    <name type="scientific">Anaeromyxobacter dehalogenans (strain ATCC BAA-258 / DSM 21875 / 2CP-1)</name>
    <dbReference type="NCBI Taxonomy" id="455488"/>
    <lineage>
        <taxon>Bacteria</taxon>
        <taxon>Pseudomonadati</taxon>
        <taxon>Myxococcota</taxon>
        <taxon>Myxococcia</taxon>
        <taxon>Myxococcales</taxon>
        <taxon>Cystobacterineae</taxon>
        <taxon>Anaeromyxobacteraceae</taxon>
        <taxon>Anaeromyxobacter</taxon>
    </lineage>
</organism>
<evidence type="ECO:0000256" key="2">
    <source>
        <dbReference type="ARBA" id="ARBA00022908"/>
    </source>
</evidence>
<dbReference type="InterPro" id="IPR044068">
    <property type="entry name" value="CB"/>
</dbReference>
<name>B8J6Q5_ANAD2</name>
<dbReference type="PROSITE" id="PS51898">
    <property type="entry name" value="TYR_RECOMBINASE"/>
    <property type="match status" value="1"/>
</dbReference>
<protein>
    <submittedName>
        <fullName evidence="8">Integrase family protein</fullName>
    </submittedName>
</protein>
<dbReference type="KEGG" id="acp:A2cp1_3701"/>
<dbReference type="Gene3D" id="1.10.150.130">
    <property type="match status" value="1"/>
</dbReference>
<dbReference type="Proteomes" id="UP000007089">
    <property type="component" value="Chromosome"/>
</dbReference>
<dbReference type="GO" id="GO:0006310">
    <property type="term" value="P:DNA recombination"/>
    <property type="evidence" value="ECO:0007669"/>
    <property type="project" value="UniProtKB-KW"/>
</dbReference>
<reference evidence="8" key="1">
    <citation type="submission" date="2009-01" db="EMBL/GenBank/DDBJ databases">
        <title>Complete sequence of Anaeromyxobacter dehalogenans 2CP-1.</title>
        <authorList>
            <consortium name="US DOE Joint Genome Institute"/>
            <person name="Lucas S."/>
            <person name="Copeland A."/>
            <person name="Lapidus A."/>
            <person name="Glavina del Rio T."/>
            <person name="Dalin E."/>
            <person name="Tice H."/>
            <person name="Bruce D."/>
            <person name="Goodwin L."/>
            <person name="Pitluck S."/>
            <person name="Saunders E."/>
            <person name="Brettin T."/>
            <person name="Detter J.C."/>
            <person name="Han C."/>
            <person name="Larimer F."/>
            <person name="Land M."/>
            <person name="Hauser L."/>
            <person name="Kyrpides N."/>
            <person name="Ovchinnikova G."/>
            <person name="Beliaev A.S."/>
            <person name="Richardson P."/>
        </authorList>
    </citation>
    <scope>NUCLEOTIDE SEQUENCE</scope>
    <source>
        <strain evidence="8">2CP-1</strain>
    </source>
</reference>
<feature type="domain" description="Tyr recombinase" evidence="6">
    <location>
        <begin position="188"/>
        <end position="369"/>
    </location>
</feature>
<dbReference type="InterPro" id="IPR013762">
    <property type="entry name" value="Integrase-like_cat_sf"/>
</dbReference>
<dbReference type="AlphaFoldDB" id="B8J6Q5"/>
<dbReference type="EMBL" id="CP001359">
    <property type="protein sequence ID" value="ACL67027.1"/>
    <property type="molecule type" value="Genomic_DNA"/>
</dbReference>
<feature type="domain" description="Core-binding (CB)" evidence="7">
    <location>
        <begin position="86"/>
        <end position="167"/>
    </location>
</feature>
<dbReference type="RefSeq" id="WP_015934797.1">
    <property type="nucleotide sequence ID" value="NC_011891.1"/>
</dbReference>
<dbReference type="InterPro" id="IPR011010">
    <property type="entry name" value="DNA_brk_join_enz"/>
</dbReference>
<dbReference type="SUPFAM" id="SSF56349">
    <property type="entry name" value="DNA breaking-rejoining enzymes"/>
    <property type="match status" value="1"/>
</dbReference>
<keyword evidence="2" id="KW-0229">DNA integration</keyword>
<sequence length="392" mass="42917">MAVKVREYRRRGKPMGCWEADVRLPLPSGEFYRERVRVPVSGKTSAKRWADAREAEVISLARSGLDAEAIHAKLNGKGAANEARVPTLAEFEKQFIEHARANRQKASTVYAKESILRVHLVPVLGTKRLDEITEADVQALKVTLAEHRPKTVNNVLATLSKLLRVAKRLGVIDAVPVESFELVKAPLAAVPFYTFEEYAVLVAAARRLDPRILAAVLLGGNAGLRAGEVVALELPDVRRANARITIERQAWRGVVDTPKGGKGRVVPMTDALKAALAAVRHLRGARVLVQDDGSDLTAKVLRGWMKSAQRLAGLRPTGNFHILRHTFCSHLAMRGAPAKVIQELAGHTHLSTTMRYMHLAEGHKEQAIRLLDDRPVTAPAAGVEARLEAVEG</sequence>
<dbReference type="CDD" id="cd01189">
    <property type="entry name" value="INT_ICEBs1_C_like"/>
    <property type="match status" value="1"/>
</dbReference>
<dbReference type="Pfam" id="PF00589">
    <property type="entry name" value="Phage_integrase"/>
    <property type="match status" value="1"/>
</dbReference>
<dbReference type="PANTHER" id="PTHR30349:SF64">
    <property type="entry name" value="PROPHAGE INTEGRASE INTD-RELATED"/>
    <property type="match status" value="1"/>
</dbReference>
<keyword evidence="3 5" id="KW-0238">DNA-binding</keyword>
<evidence type="ECO:0000256" key="5">
    <source>
        <dbReference type="PROSITE-ProRule" id="PRU01248"/>
    </source>
</evidence>
<evidence type="ECO:0000313" key="9">
    <source>
        <dbReference type="Proteomes" id="UP000007089"/>
    </source>
</evidence>
<dbReference type="InterPro" id="IPR010998">
    <property type="entry name" value="Integrase_recombinase_N"/>
</dbReference>
<accession>B8J6Q5</accession>
<keyword evidence="4" id="KW-0233">DNA recombination</keyword>
<evidence type="ECO:0000256" key="4">
    <source>
        <dbReference type="ARBA" id="ARBA00023172"/>
    </source>
</evidence>
<evidence type="ECO:0000259" key="7">
    <source>
        <dbReference type="PROSITE" id="PS51900"/>
    </source>
</evidence>
<proteinExistence type="inferred from homology"/>
<keyword evidence="9" id="KW-1185">Reference proteome</keyword>
<dbReference type="InterPro" id="IPR002104">
    <property type="entry name" value="Integrase_catalytic"/>
</dbReference>